<dbReference type="EMBL" id="JBFDAA010000006">
    <property type="protein sequence ID" value="KAL1131685.1"/>
    <property type="molecule type" value="Genomic_DNA"/>
</dbReference>
<keyword evidence="3" id="KW-1185">Reference proteome</keyword>
<comment type="caution">
    <text evidence="2">The sequence shown here is derived from an EMBL/GenBank/DDBJ whole genome shotgun (WGS) entry which is preliminary data.</text>
</comment>
<evidence type="ECO:0000313" key="2">
    <source>
        <dbReference type="EMBL" id="KAL1131685.1"/>
    </source>
</evidence>
<evidence type="ECO:0000313" key="3">
    <source>
        <dbReference type="Proteomes" id="UP001558652"/>
    </source>
</evidence>
<evidence type="ECO:0000256" key="1">
    <source>
        <dbReference type="SAM" id="MobiDB-lite"/>
    </source>
</evidence>
<protein>
    <submittedName>
        <fullName evidence="2">Uncharacterized protein</fullName>
    </submittedName>
</protein>
<gene>
    <name evidence="2" type="ORF">AAG570_011298</name>
</gene>
<reference evidence="2 3" key="1">
    <citation type="submission" date="2024-07" db="EMBL/GenBank/DDBJ databases">
        <title>Chromosome-level genome assembly of the water stick insect Ranatra chinensis (Heteroptera: Nepidae).</title>
        <authorList>
            <person name="Liu X."/>
        </authorList>
    </citation>
    <scope>NUCLEOTIDE SEQUENCE [LARGE SCALE GENOMIC DNA]</scope>
    <source>
        <strain evidence="2">Cailab_2021Rc</strain>
        <tissue evidence="2">Muscle</tissue>
    </source>
</reference>
<accession>A0ABD0YKA0</accession>
<feature type="region of interest" description="Disordered" evidence="1">
    <location>
        <begin position="33"/>
        <end position="92"/>
    </location>
</feature>
<dbReference type="AlphaFoldDB" id="A0ABD0YKA0"/>
<organism evidence="2 3">
    <name type="scientific">Ranatra chinensis</name>
    <dbReference type="NCBI Taxonomy" id="642074"/>
    <lineage>
        <taxon>Eukaryota</taxon>
        <taxon>Metazoa</taxon>
        <taxon>Ecdysozoa</taxon>
        <taxon>Arthropoda</taxon>
        <taxon>Hexapoda</taxon>
        <taxon>Insecta</taxon>
        <taxon>Pterygota</taxon>
        <taxon>Neoptera</taxon>
        <taxon>Paraneoptera</taxon>
        <taxon>Hemiptera</taxon>
        <taxon>Heteroptera</taxon>
        <taxon>Panheteroptera</taxon>
        <taxon>Nepomorpha</taxon>
        <taxon>Nepidae</taxon>
        <taxon>Ranatrinae</taxon>
        <taxon>Ranatra</taxon>
    </lineage>
</organism>
<feature type="compositionally biased region" description="Basic residues" evidence="1">
    <location>
        <begin position="66"/>
        <end position="76"/>
    </location>
</feature>
<dbReference type="Proteomes" id="UP001558652">
    <property type="component" value="Unassembled WGS sequence"/>
</dbReference>
<proteinExistence type="predicted"/>
<name>A0ABD0YKA0_9HEMI</name>
<sequence length="144" mass="15900">MHANPIIFRICSTGLLASDAGQKDVENVTISGTNGTANEVKHSVGNPSGSGGAMEGEELEEIKRLQKERRPRRCHTRSASLGEKAGVGSDNLRRPTIIADPSLLKDLKKFDTSLLSYPSKCLYRTPEEYKDIYPLPQRSYQLKP</sequence>